<accession>A0A9P6AKV2</accession>
<proteinExistence type="predicted"/>
<dbReference type="AlphaFoldDB" id="A0A9P6AKV2"/>
<evidence type="ECO:0000313" key="3">
    <source>
        <dbReference type="Proteomes" id="UP000886523"/>
    </source>
</evidence>
<name>A0A9P6AKV2_9AGAM</name>
<feature type="compositionally biased region" description="Basic and acidic residues" evidence="1">
    <location>
        <begin position="261"/>
        <end position="270"/>
    </location>
</feature>
<comment type="caution">
    <text evidence="2">The sequence shown here is derived from an EMBL/GenBank/DDBJ whole genome shotgun (WGS) entry which is preliminary data.</text>
</comment>
<organism evidence="2 3">
    <name type="scientific">Hydnum rufescens UP504</name>
    <dbReference type="NCBI Taxonomy" id="1448309"/>
    <lineage>
        <taxon>Eukaryota</taxon>
        <taxon>Fungi</taxon>
        <taxon>Dikarya</taxon>
        <taxon>Basidiomycota</taxon>
        <taxon>Agaricomycotina</taxon>
        <taxon>Agaricomycetes</taxon>
        <taxon>Cantharellales</taxon>
        <taxon>Hydnaceae</taxon>
        <taxon>Hydnum</taxon>
    </lineage>
</organism>
<feature type="region of interest" description="Disordered" evidence="1">
    <location>
        <begin position="255"/>
        <end position="286"/>
    </location>
</feature>
<reference evidence="2" key="1">
    <citation type="journal article" date="2020" name="Nat. Commun.">
        <title>Large-scale genome sequencing of mycorrhizal fungi provides insights into the early evolution of symbiotic traits.</title>
        <authorList>
            <person name="Miyauchi S."/>
            <person name="Kiss E."/>
            <person name="Kuo A."/>
            <person name="Drula E."/>
            <person name="Kohler A."/>
            <person name="Sanchez-Garcia M."/>
            <person name="Morin E."/>
            <person name="Andreopoulos B."/>
            <person name="Barry K.W."/>
            <person name="Bonito G."/>
            <person name="Buee M."/>
            <person name="Carver A."/>
            <person name="Chen C."/>
            <person name="Cichocki N."/>
            <person name="Clum A."/>
            <person name="Culley D."/>
            <person name="Crous P.W."/>
            <person name="Fauchery L."/>
            <person name="Girlanda M."/>
            <person name="Hayes R.D."/>
            <person name="Keri Z."/>
            <person name="LaButti K."/>
            <person name="Lipzen A."/>
            <person name="Lombard V."/>
            <person name="Magnuson J."/>
            <person name="Maillard F."/>
            <person name="Murat C."/>
            <person name="Nolan M."/>
            <person name="Ohm R.A."/>
            <person name="Pangilinan J."/>
            <person name="Pereira M.F."/>
            <person name="Perotto S."/>
            <person name="Peter M."/>
            <person name="Pfister S."/>
            <person name="Riley R."/>
            <person name="Sitrit Y."/>
            <person name="Stielow J.B."/>
            <person name="Szollosi G."/>
            <person name="Zifcakova L."/>
            <person name="Stursova M."/>
            <person name="Spatafora J.W."/>
            <person name="Tedersoo L."/>
            <person name="Vaario L.M."/>
            <person name="Yamada A."/>
            <person name="Yan M."/>
            <person name="Wang P."/>
            <person name="Xu J."/>
            <person name="Bruns T."/>
            <person name="Baldrian P."/>
            <person name="Vilgalys R."/>
            <person name="Dunand C."/>
            <person name="Henrissat B."/>
            <person name="Grigoriev I.V."/>
            <person name="Hibbett D."/>
            <person name="Nagy L.G."/>
            <person name="Martin F.M."/>
        </authorList>
    </citation>
    <scope>NUCLEOTIDE SEQUENCE</scope>
    <source>
        <strain evidence="2">UP504</strain>
    </source>
</reference>
<protein>
    <submittedName>
        <fullName evidence="2">Uncharacterized protein</fullName>
    </submittedName>
</protein>
<evidence type="ECO:0000313" key="2">
    <source>
        <dbReference type="EMBL" id="KAF9507648.1"/>
    </source>
</evidence>
<evidence type="ECO:0000256" key="1">
    <source>
        <dbReference type="SAM" id="MobiDB-lite"/>
    </source>
</evidence>
<feature type="region of interest" description="Disordered" evidence="1">
    <location>
        <begin position="1"/>
        <end position="40"/>
    </location>
</feature>
<dbReference type="Proteomes" id="UP000886523">
    <property type="component" value="Unassembled WGS sequence"/>
</dbReference>
<keyword evidence="3" id="KW-1185">Reference proteome</keyword>
<gene>
    <name evidence="2" type="ORF">BS47DRAFT_281826</name>
</gene>
<dbReference type="EMBL" id="MU129075">
    <property type="protein sequence ID" value="KAF9507648.1"/>
    <property type="molecule type" value="Genomic_DNA"/>
</dbReference>
<sequence length="345" mass="36425">MSDAPESDDDDRSSDESSRVVTPTSGLLGKDLTGGKKGKVKVSPELAETFAVNFAADEDFAFWGRDESTPEIVVKVPMIASASLPADIVTLPAPAPVLARTLVPSVDPRLGRASGSSDLVPPPAEYPTKMGGSIVPLIPATIPDVKAPTPTLVAPVTPANPRTSLRPTLSPPSFVSVPKVVQAATRTAPTIVPATNLDESFSFFNSPPTAKKPVPASSVNIVAFPTSSPSPFSMRLSLGSFSSFWSSRGAQVQPSKALPSFDKESEDKHPTKLTAPGVMSPTTTRRAQVDPDVMRERLRTRLVQEGKIPTGTVRASPASPPRRVTPKEHICVPGCKRCQGAFVEC</sequence>
<feature type="compositionally biased region" description="Acidic residues" evidence="1">
    <location>
        <begin position="1"/>
        <end position="13"/>
    </location>
</feature>